<evidence type="ECO:0000259" key="2">
    <source>
        <dbReference type="Pfam" id="PF13193"/>
    </source>
</evidence>
<dbReference type="InterPro" id="IPR050237">
    <property type="entry name" value="ATP-dep_AMP-bd_enzyme"/>
</dbReference>
<feature type="domain" description="AMP-binding enzyme C-terminal" evidence="2">
    <location>
        <begin position="422"/>
        <end position="497"/>
    </location>
</feature>
<dbReference type="RefSeq" id="WP_197530490.1">
    <property type="nucleotide sequence ID" value="NZ_SJPS01000002.1"/>
</dbReference>
<protein>
    <submittedName>
        <fullName evidence="3">Long-chain-fatty-acid--CoA ligase</fullName>
        <ecNumber evidence="3">6.2.1.3</ecNumber>
    </submittedName>
</protein>
<keyword evidence="3" id="KW-0436">Ligase</keyword>
<dbReference type="InterPro" id="IPR025110">
    <property type="entry name" value="AMP-bd_C"/>
</dbReference>
<comment type="caution">
    <text evidence="3">The sequence shown here is derived from an EMBL/GenBank/DDBJ whole genome shotgun (WGS) entry which is preliminary data.</text>
</comment>
<dbReference type="EMBL" id="SJPS01000002">
    <property type="protein sequence ID" value="TWU28405.1"/>
    <property type="molecule type" value="Genomic_DNA"/>
</dbReference>
<organism evidence="3 4">
    <name type="scientific">Bythopirellula polymerisocia</name>
    <dbReference type="NCBI Taxonomy" id="2528003"/>
    <lineage>
        <taxon>Bacteria</taxon>
        <taxon>Pseudomonadati</taxon>
        <taxon>Planctomycetota</taxon>
        <taxon>Planctomycetia</taxon>
        <taxon>Pirellulales</taxon>
        <taxon>Lacipirellulaceae</taxon>
        <taxon>Bythopirellula</taxon>
    </lineage>
</organism>
<reference evidence="3 4" key="1">
    <citation type="submission" date="2019-02" db="EMBL/GenBank/DDBJ databases">
        <title>Deep-cultivation of Planctomycetes and their phenomic and genomic characterization uncovers novel biology.</title>
        <authorList>
            <person name="Wiegand S."/>
            <person name="Jogler M."/>
            <person name="Boedeker C."/>
            <person name="Pinto D."/>
            <person name="Vollmers J."/>
            <person name="Rivas-Marin E."/>
            <person name="Kohn T."/>
            <person name="Peeters S.H."/>
            <person name="Heuer A."/>
            <person name="Rast P."/>
            <person name="Oberbeckmann S."/>
            <person name="Bunk B."/>
            <person name="Jeske O."/>
            <person name="Meyerdierks A."/>
            <person name="Storesund J.E."/>
            <person name="Kallscheuer N."/>
            <person name="Luecker S."/>
            <person name="Lage O.M."/>
            <person name="Pohl T."/>
            <person name="Merkel B.J."/>
            <person name="Hornburger P."/>
            <person name="Mueller R.-W."/>
            <person name="Bruemmer F."/>
            <person name="Labrenz M."/>
            <person name="Spormann A.M."/>
            <person name="Op Den Camp H."/>
            <person name="Overmann J."/>
            <person name="Amann R."/>
            <person name="Jetten M.S.M."/>
            <person name="Mascher T."/>
            <person name="Medema M.H."/>
            <person name="Devos D.P."/>
            <person name="Kaster A.-K."/>
            <person name="Ovreas L."/>
            <person name="Rohde M."/>
            <person name="Galperin M.Y."/>
            <person name="Jogler C."/>
        </authorList>
    </citation>
    <scope>NUCLEOTIDE SEQUENCE [LARGE SCALE GENOMIC DNA]</scope>
    <source>
        <strain evidence="3 4">Pla144</strain>
    </source>
</reference>
<dbReference type="EC" id="6.2.1.3" evidence="3"/>
<accession>A0A5C6CX06</accession>
<dbReference type="GO" id="GO:0004467">
    <property type="term" value="F:long-chain fatty acid-CoA ligase activity"/>
    <property type="evidence" value="ECO:0007669"/>
    <property type="project" value="UniProtKB-EC"/>
</dbReference>
<dbReference type="AlphaFoldDB" id="A0A5C6CX06"/>
<dbReference type="Gene3D" id="3.30.300.30">
    <property type="match status" value="1"/>
</dbReference>
<evidence type="ECO:0000259" key="1">
    <source>
        <dbReference type="Pfam" id="PF00501"/>
    </source>
</evidence>
<dbReference type="Pfam" id="PF00501">
    <property type="entry name" value="AMP-binding"/>
    <property type="match status" value="1"/>
</dbReference>
<dbReference type="Proteomes" id="UP000318437">
    <property type="component" value="Unassembled WGS sequence"/>
</dbReference>
<dbReference type="PANTHER" id="PTHR43767:SF1">
    <property type="entry name" value="NONRIBOSOMAL PEPTIDE SYNTHASE PES1 (EUROFUNG)-RELATED"/>
    <property type="match status" value="1"/>
</dbReference>
<dbReference type="PANTHER" id="PTHR43767">
    <property type="entry name" value="LONG-CHAIN-FATTY-ACID--COA LIGASE"/>
    <property type="match status" value="1"/>
</dbReference>
<dbReference type="Gene3D" id="3.40.50.12780">
    <property type="entry name" value="N-terminal domain of ligase-like"/>
    <property type="match status" value="1"/>
</dbReference>
<keyword evidence="4" id="KW-1185">Reference proteome</keyword>
<dbReference type="Pfam" id="PF13193">
    <property type="entry name" value="AMP-binding_C"/>
    <property type="match status" value="1"/>
</dbReference>
<dbReference type="InterPro" id="IPR045851">
    <property type="entry name" value="AMP-bd_C_sf"/>
</dbReference>
<evidence type="ECO:0000313" key="4">
    <source>
        <dbReference type="Proteomes" id="UP000318437"/>
    </source>
</evidence>
<dbReference type="InterPro" id="IPR000873">
    <property type="entry name" value="AMP-dep_synth/lig_dom"/>
</dbReference>
<dbReference type="SUPFAM" id="SSF56801">
    <property type="entry name" value="Acetyl-CoA synthetase-like"/>
    <property type="match status" value="1"/>
</dbReference>
<evidence type="ECO:0000313" key="3">
    <source>
        <dbReference type="EMBL" id="TWU28405.1"/>
    </source>
</evidence>
<dbReference type="InterPro" id="IPR042099">
    <property type="entry name" value="ANL_N_sf"/>
</dbReference>
<sequence length="526" mass="56873">MFDDDASSLARLCDTGLSLDPQRVALIQGKRSMTYAELEQRINRVANGLISLGVERFERVLVIFENDIRFPEVLLGIVRAGAVAVPVNFKFKPPQHIELARDCGSRIVFGSAGTAESVLACLADRVAEVGIVVDADRGPLRSYEDWLASSSPERCDHGSAGSDVCIQAYTSGSTGRPKGVLLSHRGLLRNVQLQAASNRIDENSRVLLSTPLFHMNATAAGLLPCLSQGGSVVILKEFDAERVIDAIETHGCTYTTGVPATYKLILAAARQRTHVDASSLEFIAVGSAPMTRALLDELVQTMPGVDVIEGYGLTESGPIITLNPRGRNKLGTIGPALPGFECKVIDSDGNILPQGEAGELVVRSECNALGYYNRPDAQAERFRDGWVYTGDMVSCDPDGWFTFRGRVDDQMNVGGENVFPAEVENILATHPEVRDVCVVPVPHEVKGQVPVAFVVRNVGSNLGEKELIDYYIARGPAYSHPRHIYFIDEMPLLATGKNDLQALERQALAKQAREPGPGTGPSPLAR</sequence>
<name>A0A5C6CX06_9BACT</name>
<gene>
    <name evidence="3" type="primary">lcfB_1</name>
    <name evidence="3" type="ORF">Pla144_16930</name>
</gene>
<proteinExistence type="predicted"/>
<feature type="domain" description="AMP-dependent synthetase/ligase" evidence="1">
    <location>
        <begin position="21"/>
        <end position="372"/>
    </location>
</feature>